<organism evidence="1 2">
    <name type="scientific">Gigaspora margarita</name>
    <dbReference type="NCBI Taxonomy" id="4874"/>
    <lineage>
        <taxon>Eukaryota</taxon>
        <taxon>Fungi</taxon>
        <taxon>Fungi incertae sedis</taxon>
        <taxon>Mucoromycota</taxon>
        <taxon>Glomeromycotina</taxon>
        <taxon>Glomeromycetes</taxon>
        <taxon>Diversisporales</taxon>
        <taxon>Gigasporaceae</taxon>
        <taxon>Gigaspora</taxon>
    </lineage>
</organism>
<dbReference type="Proteomes" id="UP000789901">
    <property type="component" value="Unassembled WGS sequence"/>
</dbReference>
<name>A0ABN7WWS9_GIGMA</name>
<accession>A0ABN7WWS9</accession>
<comment type="caution">
    <text evidence="1">The sequence shown here is derived from an EMBL/GenBank/DDBJ whole genome shotgun (WGS) entry which is preliminary data.</text>
</comment>
<feature type="non-terminal residue" evidence="1">
    <location>
        <position position="185"/>
    </location>
</feature>
<reference evidence="1 2" key="1">
    <citation type="submission" date="2021-06" db="EMBL/GenBank/DDBJ databases">
        <authorList>
            <person name="Kallberg Y."/>
            <person name="Tangrot J."/>
            <person name="Rosling A."/>
        </authorList>
    </citation>
    <scope>NUCLEOTIDE SEQUENCE [LARGE SCALE GENOMIC DNA]</scope>
    <source>
        <strain evidence="1 2">120-4 pot B 10/14</strain>
    </source>
</reference>
<proteinExistence type="predicted"/>
<protein>
    <submittedName>
        <fullName evidence="1">26863_t:CDS:1</fullName>
    </submittedName>
</protein>
<evidence type="ECO:0000313" key="2">
    <source>
        <dbReference type="Proteomes" id="UP000789901"/>
    </source>
</evidence>
<gene>
    <name evidence="1" type="ORF">GMARGA_LOCUS35612</name>
</gene>
<dbReference type="EMBL" id="CAJVQB010066782">
    <property type="protein sequence ID" value="CAG8841756.1"/>
    <property type="molecule type" value="Genomic_DNA"/>
</dbReference>
<sequence length="185" mass="21400">MFNSSNNSNNTPEDCSEEKNLQAQLDDDIYINDPDNDSIEIELDEEEIVKGIQNMSFEEAVVMNKDNLERNLELSQQVKLISKAESAVWKYVNKETRQCSKCSAIFKLTISTSSICSHLQNQHKLLLNKEILDSIVKKYSLKIQAEKTQTILKWIILTLKLFKVVEKKAFHNMVQKLDPFYQIPT</sequence>
<evidence type="ECO:0000313" key="1">
    <source>
        <dbReference type="EMBL" id="CAG8841756.1"/>
    </source>
</evidence>
<keyword evidence="2" id="KW-1185">Reference proteome</keyword>